<comment type="subcellular location">
    <subcellularLocation>
        <location evidence="1">Periplasm</location>
    </subcellularLocation>
</comment>
<evidence type="ECO:0000256" key="2">
    <source>
        <dbReference type="ARBA" id="ARBA00022729"/>
    </source>
</evidence>
<reference evidence="7 8" key="1">
    <citation type="submission" date="2019-07" db="EMBL/GenBank/DDBJ databases">
        <title>Diversity of Bacteria from Kongsfjorden, Arctic.</title>
        <authorList>
            <person name="Yu Y."/>
        </authorList>
    </citation>
    <scope>NUCLEOTIDE SEQUENCE [LARGE SCALE GENOMIC DNA]</scope>
    <source>
        <strain evidence="7 8">SM1923</strain>
    </source>
</reference>
<dbReference type="GO" id="GO:0016829">
    <property type="term" value="F:lyase activity"/>
    <property type="evidence" value="ECO:0007669"/>
    <property type="project" value="UniProtKB-KW"/>
</dbReference>
<dbReference type="Pfam" id="PF07940">
    <property type="entry name" value="Hepar_II_III_C"/>
    <property type="match status" value="1"/>
</dbReference>
<dbReference type="InterPro" id="IPR008397">
    <property type="entry name" value="Alginate_lyase_dom"/>
</dbReference>
<evidence type="ECO:0000313" key="7">
    <source>
        <dbReference type="EMBL" id="TVU71201.1"/>
    </source>
</evidence>
<dbReference type="Pfam" id="PF05426">
    <property type="entry name" value="Alginate_lyase"/>
    <property type="match status" value="1"/>
</dbReference>
<dbReference type="Gene3D" id="1.50.10.100">
    <property type="entry name" value="Chondroitin AC/alginate lyase"/>
    <property type="match status" value="1"/>
</dbReference>
<evidence type="ECO:0000256" key="3">
    <source>
        <dbReference type="ARBA" id="ARBA00022764"/>
    </source>
</evidence>
<evidence type="ECO:0000259" key="6">
    <source>
        <dbReference type="Pfam" id="PF07940"/>
    </source>
</evidence>
<keyword evidence="3" id="KW-0574">Periplasm</keyword>
<dbReference type="InterPro" id="IPR008929">
    <property type="entry name" value="Chondroitin_lyas"/>
</dbReference>
<sequence length="730" mass="80490">MRPTIITSGHAMEQTLLFDRTALAELRAAYESHDSTRLMSRRLAHAVQDMQVILDEPMSIPGQGEAGGEEHARHKLNYQHVSLASQLWLVAHDERYLDFVRRLLLGYSDIYEALPAHVSKDSNPPGKLFHQCLNEGMWLLYAADAYGNIKSELPATEREQIEQHLLRPMIDLLVVQNAHDFDVVHNHGIWSVAAAGIAGMVLEDEDLVAQALHGNARDGVSGGFLAQLDQLFSPDGYYLEGPYYHRFALRPMVLFAEALVNSGTRHDIYDYRDQIIRKAILCLQQVAFPDGRFLALNDSSKTMGLVDEGAMLGAAALLHRYQDSRLNPAVAGLIRENVQRLPLSTGCVALAGFAETASLAPMARDSQFISDGSTGDAGGLAILRAPSSRGGESMLYMAFGQHGSDPSLHSALDHGHFDGLHFGYHNGQHEVLTDYGFSRWVNIEPKFGGRYTPENRSYAKQSVAHNTPVVDETSHHGLETARACEHHGTLVCFEASDPALQVASARLNGYVPGVTLQRSLMLVTLPDIAEPLVIDLMRASSDAHHHYDYPLHFQGQLMVSEPVLHQQASPTALGEANGYQHLWKMAVSDEQPALASQAVTWLQDDHFVTARMVCSDASMLVKGFIGANDPDSNLRNEPYLMLRSQGTRQTVACVIETHGVFDEAREISRDARPQITGSRLLHDSDEVCVLELDTKDGARHRLAMAFLTAGDHEVDVAGETLKWQGWSALL</sequence>
<feature type="domain" description="Alginate lyase" evidence="5">
    <location>
        <begin position="81"/>
        <end position="274"/>
    </location>
</feature>
<dbReference type="AlphaFoldDB" id="A0A558HQ55"/>
<dbReference type="Gene3D" id="2.70.98.70">
    <property type="match status" value="1"/>
</dbReference>
<dbReference type="STRING" id="553385.GCA_000591415_02130"/>
<dbReference type="PANTHER" id="PTHR39210">
    <property type="entry name" value="HEPARIN-SULFATE LYASE"/>
    <property type="match status" value="1"/>
</dbReference>
<evidence type="ECO:0000256" key="4">
    <source>
        <dbReference type="ARBA" id="ARBA00023239"/>
    </source>
</evidence>
<protein>
    <submittedName>
        <fullName evidence="7">Alginate lyase family protein</fullName>
    </submittedName>
</protein>
<dbReference type="PANTHER" id="PTHR39210:SF1">
    <property type="entry name" value="HEPARIN-SULFATE LYASE"/>
    <property type="match status" value="1"/>
</dbReference>
<accession>A0A558HQ55</accession>
<evidence type="ECO:0000256" key="1">
    <source>
        <dbReference type="ARBA" id="ARBA00004418"/>
    </source>
</evidence>
<feature type="domain" description="Heparinase II/III-like C-terminal" evidence="6">
    <location>
        <begin position="373"/>
        <end position="595"/>
    </location>
</feature>
<dbReference type="EMBL" id="VNFH01000004">
    <property type="protein sequence ID" value="TVU71201.1"/>
    <property type="molecule type" value="Genomic_DNA"/>
</dbReference>
<dbReference type="InterPro" id="IPR012480">
    <property type="entry name" value="Hepar_II_III_C"/>
</dbReference>
<dbReference type="GO" id="GO:0042597">
    <property type="term" value="C:periplasmic space"/>
    <property type="evidence" value="ECO:0007669"/>
    <property type="project" value="UniProtKB-SubCell"/>
</dbReference>
<proteinExistence type="predicted"/>
<name>A0A558HQ55_9GAMM</name>
<comment type="caution">
    <text evidence="7">The sequence shown here is derived from an EMBL/GenBank/DDBJ whole genome shotgun (WGS) entry which is preliminary data.</text>
</comment>
<evidence type="ECO:0000313" key="8">
    <source>
        <dbReference type="Proteomes" id="UP000319941"/>
    </source>
</evidence>
<keyword evidence="4 7" id="KW-0456">Lyase</keyword>
<dbReference type="Proteomes" id="UP000319941">
    <property type="component" value="Unassembled WGS sequence"/>
</dbReference>
<evidence type="ECO:0000259" key="5">
    <source>
        <dbReference type="Pfam" id="PF05426"/>
    </source>
</evidence>
<keyword evidence="8" id="KW-1185">Reference proteome</keyword>
<keyword evidence="2" id="KW-0732">Signal</keyword>
<gene>
    <name evidence="7" type="ORF">FQP86_06625</name>
</gene>
<dbReference type="OrthoDB" id="9772435at2"/>
<dbReference type="SUPFAM" id="SSF48230">
    <property type="entry name" value="Chondroitin AC/alginate lyase"/>
    <property type="match status" value="1"/>
</dbReference>
<organism evidence="7 8">
    <name type="scientific">Cobetia crustatorum</name>
    <dbReference type="NCBI Taxonomy" id="553385"/>
    <lineage>
        <taxon>Bacteria</taxon>
        <taxon>Pseudomonadati</taxon>
        <taxon>Pseudomonadota</taxon>
        <taxon>Gammaproteobacteria</taxon>
        <taxon>Oceanospirillales</taxon>
        <taxon>Halomonadaceae</taxon>
        <taxon>Cobetia</taxon>
    </lineage>
</organism>